<gene>
    <name evidence="2" type="ORF">VroAM7_42710</name>
</gene>
<dbReference type="RefSeq" id="WP_069531987.1">
    <property type="nucleotide sequence ID" value="NZ_AP019799.1"/>
</dbReference>
<keyword evidence="1" id="KW-0732">Signal</keyword>
<accession>A0A510IEN5</accession>
<dbReference type="EMBL" id="AP019799">
    <property type="protein sequence ID" value="BBL91618.1"/>
    <property type="molecule type" value="Genomic_DNA"/>
</dbReference>
<evidence type="ECO:0000313" key="2">
    <source>
        <dbReference type="EMBL" id="BBL91618.1"/>
    </source>
</evidence>
<sequence>MKLPSLLVAASFLVTGVANADSISLPIWKEKAEALGYNLPKPFGLNLSYMSMEQGINVDSIALKGLGGIEKLVDMQAEPGKQATDVMTLRADVWLFPFLNVYGLIGTLDGYSETDVNVKVKLPFVKPQRIENFRLDLDGYTKGLGFVLAGGYDQWFGLVDASYTQTNLTVIDGSIDAIVVSPRIGYDFHQNGVPIRFWVGAMYQDVEQELSGSLKDLGLPPSLSGLMSSDARFEVKQRLESEWNTIAGMQYQINEDWYLLGEAGFGDRQSIFFSLDRRF</sequence>
<evidence type="ECO:0000313" key="3">
    <source>
        <dbReference type="Proteomes" id="UP000315115"/>
    </source>
</evidence>
<protein>
    <recommendedName>
        <fullName evidence="4">TonB-dependent receptor</fullName>
    </recommendedName>
</protein>
<evidence type="ECO:0000256" key="1">
    <source>
        <dbReference type="SAM" id="SignalP"/>
    </source>
</evidence>
<dbReference type="AlphaFoldDB" id="A0A510IEN5"/>
<proteinExistence type="predicted"/>
<name>A0A510IEN5_9VIBR</name>
<feature type="chain" id="PRO_5021902267" description="TonB-dependent receptor" evidence="1">
    <location>
        <begin position="21"/>
        <end position="279"/>
    </location>
</feature>
<reference evidence="3" key="1">
    <citation type="submission" date="2019-07" db="EMBL/GenBank/DDBJ databases">
        <title>Complete Genome Sequences of Vibrion rotiferianus strain AM7.</title>
        <authorList>
            <person name="Miyazaki K."/>
            <person name="Wiseschart A."/>
            <person name="Pootanakit K."/>
            <person name="Ishimori K."/>
            <person name="Kitahara K."/>
        </authorList>
    </citation>
    <scope>NUCLEOTIDE SEQUENCE [LARGE SCALE GENOMIC DNA]</scope>
    <source>
        <strain evidence="3">AM7</strain>
    </source>
</reference>
<evidence type="ECO:0008006" key="4">
    <source>
        <dbReference type="Google" id="ProtNLM"/>
    </source>
</evidence>
<organism evidence="2 3">
    <name type="scientific">Vibrio rotiferianus</name>
    <dbReference type="NCBI Taxonomy" id="190895"/>
    <lineage>
        <taxon>Bacteria</taxon>
        <taxon>Pseudomonadati</taxon>
        <taxon>Pseudomonadota</taxon>
        <taxon>Gammaproteobacteria</taxon>
        <taxon>Vibrionales</taxon>
        <taxon>Vibrionaceae</taxon>
        <taxon>Vibrio</taxon>
    </lineage>
</organism>
<feature type="signal peptide" evidence="1">
    <location>
        <begin position="1"/>
        <end position="20"/>
    </location>
</feature>
<dbReference type="Proteomes" id="UP000315115">
    <property type="component" value="Chromosome 2"/>
</dbReference>